<comment type="caution">
    <text evidence="1">The sequence shown here is derived from an EMBL/GenBank/DDBJ whole genome shotgun (WGS) entry which is preliminary data.</text>
</comment>
<organism evidence="1 2">
    <name type="scientific">Dyadobacter chenhuakuii</name>
    <dbReference type="NCBI Taxonomy" id="2909339"/>
    <lineage>
        <taxon>Bacteria</taxon>
        <taxon>Pseudomonadati</taxon>
        <taxon>Bacteroidota</taxon>
        <taxon>Cytophagia</taxon>
        <taxon>Cytophagales</taxon>
        <taxon>Spirosomataceae</taxon>
        <taxon>Dyadobacter</taxon>
    </lineage>
</organism>
<sequence>MAIVKNFKVTALPASPVADAIYYVKGTSDTKWRVWVTSTTGVAREIDAVSEATLTAALLLKQDKFTGTTSQYVRGDGSLATHDKASVGLGNVDNTSDADKPLSIAAIAALALKANDAEVVKLTGNQPVAGIKTFASSPVVPNATTPSQAAAYGQVTAGDAALQVQIDTLNSTAASGLKYKGDINAAANPNYPSGVIGDTYIISTAGKIGGASGIDVEAGDMIIAKAVNAGGNQATVGSSWTVIQSNIGASTETVAGYIRKATTVEAEAGSSDVGAMTPLKTAQLIAKRSVRYDAAQSLTNAEKLQARTNIGASAVTDLTLQQVLTNGASAVNQTISVQGIANSQAAIASFGANGGGVEVYNGTSSATVFLPSVKGTNVGTNKAYGLALIGQGQDDYTNGAILLSGRNAAGAGEITSGRLLTVRNFTAEKFGVGFDGAVQAAGVISAVVGNSTQWNEAYLGMSWNGGAAPEW</sequence>
<dbReference type="RefSeq" id="WP_235177526.1">
    <property type="nucleotide sequence ID" value="NZ_JAKFFV010000004.1"/>
</dbReference>
<protein>
    <submittedName>
        <fullName evidence="1">Uncharacterized protein</fullName>
    </submittedName>
</protein>
<gene>
    <name evidence="1" type="ORF">L0661_08740</name>
</gene>
<proteinExistence type="predicted"/>
<evidence type="ECO:0000313" key="2">
    <source>
        <dbReference type="Proteomes" id="UP001139411"/>
    </source>
</evidence>
<reference evidence="1" key="1">
    <citation type="submission" date="2022-01" db="EMBL/GenBank/DDBJ databases">
        <title>Novel species in genus Dyadobacter.</title>
        <authorList>
            <person name="Ma C."/>
        </authorList>
    </citation>
    <scope>NUCLEOTIDE SEQUENCE</scope>
    <source>
        <strain evidence="1">CY357</strain>
    </source>
</reference>
<dbReference type="Gene3D" id="6.10.140.2190">
    <property type="match status" value="1"/>
</dbReference>
<dbReference type="AlphaFoldDB" id="A0A9X1QC69"/>
<name>A0A9X1QC69_9BACT</name>
<dbReference type="Proteomes" id="UP001139411">
    <property type="component" value="Unassembled WGS sequence"/>
</dbReference>
<accession>A0A9X1QC69</accession>
<evidence type="ECO:0000313" key="1">
    <source>
        <dbReference type="EMBL" id="MCF2498391.1"/>
    </source>
</evidence>
<dbReference type="EMBL" id="JAKFFV010000004">
    <property type="protein sequence ID" value="MCF2498391.1"/>
    <property type="molecule type" value="Genomic_DNA"/>
</dbReference>